<comment type="similarity">
    <text evidence="1">Belongs to the eukaryotic ribosomal protein eL36 family.</text>
</comment>
<dbReference type="GO" id="GO:0003735">
    <property type="term" value="F:structural constituent of ribosome"/>
    <property type="evidence" value="ECO:0007669"/>
    <property type="project" value="InterPro"/>
</dbReference>
<comment type="function">
    <text evidence="5">Component of the large ribosomal subunit. The ribosome is a large ribonucleoprotein complex responsible for the synthesis of proteins in the cell.</text>
</comment>
<evidence type="ECO:0000313" key="8">
    <source>
        <dbReference type="EMBL" id="KAF6375239.1"/>
    </source>
</evidence>
<keyword evidence="9" id="KW-1185">Reference proteome</keyword>
<evidence type="ECO:0000256" key="4">
    <source>
        <dbReference type="ARBA" id="ARBA00023274"/>
    </source>
</evidence>
<keyword evidence="3 8" id="KW-0689">Ribosomal protein</keyword>
<proteinExistence type="inferred from homology"/>
<evidence type="ECO:0000256" key="3">
    <source>
        <dbReference type="ARBA" id="ARBA00022980"/>
    </source>
</evidence>
<dbReference type="GO" id="GO:0006412">
    <property type="term" value="P:translation"/>
    <property type="evidence" value="ECO:0007669"/>
    <property type="project" value="InterPro"/>
</dbReference>
<gene>
    <name evidence="8" type="ORF">mPipKuh1_015127</name>
</gene>
<dbReference type="GO" id="GO:1990904">
    <property type="term" value="C:ribonucleoprotein complex"/>
    <property type="evidence" value="ECO:0007669"/>
    <property type="project" value="UniProtKB-KW"/>
</dbReference>
<protein>
    <recommendedName>
        <fullName evidence="6">Large ribosomal subunit protein eL36</fullName>
    </recommendedName>
    <alternativeName>
        <fullName evidence="7">60S ribosomal protein L36</fullName>
    </alternativeName>
</protein>
<dbReference type="EMBL" id="JACAGB010000003">
    <property type="protein sequence ID" value="KAF6375239.1"/>
    <property type="molecule type" value="Genomic_DNA"/>
</dbReference>
<evidence type="ECO:0000256" key="2">
    <source>
        <dbReference type="ARBA" id="ARBA00011133"/>
    </source>
</evidence>
<evidence type="ECO:0000256" key="7">
    <source>
        <dbReference type="ARBA" id="ARBA00035331"/>
    </source>
</evidence>
<name>A0A7J7ZMB9_PIPKU</name>
<keyword evidence="4" id="KW-0687">Ribonucleoprotein</keyword>
<comment type="subunit">
    <text evidence="2">Component of the large ribosomal subunit.</text>
</comment>
<evidence type="ECO:0000256" key="6">
    <source>
        <dbReference type="ARBA" id="ARBA00035226"/>
    </source>
</evidence>
<accession>A0A7J7ZMB9</accession>
<evidence type="ECO:0000313" key="9">
    <source>
        <dbReference type="Proteomes" id="UP000558488"/>
    </source>
</evidence>
<dbReference type="Gene3D" id="1.10.10.1760">
    <property type="entry name" value="60S ribosomal protein L36"/>
    <property type="match status" value="1"/>
</dbReference>
<reference evidence="8 9" key="1">
    <citation type="journal article" date="2020" name="Nature">
        <title>Six reference-quality genomes reveal evolution of bat adaptations.</title>
        <authorList>
            <person name="Jebb D."/>
            <person name="Huang Z."/>
            <person name="Pippel M."/>
            <person name="Hughes G.M."/>
            <person name="Lavrichenko K."/>
            <person name="Devanna P."/>
            <person name="Winkler S."/>
            <person name="Jermiin L.S."/>
            <person name="Skirmuntt E.C."/>
            <person name="Katzourakis A."/>
            <person name="Burkitt-Gray L."/>
            <person name="Ray D.A."/>
            <person name="Sullivan K.A.M."/>
            <person name="Roscito J.G."/>
            <person name="Kirilenko B.M."/>
            <person name="Davalos L.M."/>
            <person name="Corthals A.P."/>
            <person name="Power M.L."/>
            <person name="Jones G."/>
            <person name="Ransome R.D."/>
            <person name="Dechmann D.K.N."/>
            <person name="Locatelli A.G."/>
            <person name="Puechmaille S.J."/>
            <person name="Fedrigo O."/>
            <person name="Jarvis E.D."/>
            <person name="Hiller M."/>
            <person name="Vernes S.C."/>
            <person name="Myers E.W."/>
            <person name="Teeling E.C."/>
        </authorList>
    </citation>
    <scope>NUCLEOTIDE SEQUENCE [LARGE SCALE GENOMIC DNA]</scope>
    <source>
        <strain evidence="8">MPipKuh1</strain>
        <tissue evidence="8">Flight muscle</tissue>
    </source>
</reference>
<dbReference type="GO" id="GO:0005840">
    <property type="term" value="C:ribosome"/>
    <property type="evidence" value="ECO:0007669"/>
    <property type="project" value="UniProtKB-KW"/>
</dbReference>
<organism evidence="8 9">
    <name type="scientific">Pipistrellus kuhlii</name>
    <name type="common">Kuhl's pipistrelle</name>
    <dbReference type="NCBI Taxonomy" id="59472"/>
    <lineage>
        <taxon>Eukaryota</taxon>
        <taxon>Metazoa</taxon>
        <taxon>Chordata</taxon>
        <taxon>Craniata</taxon>
        <taxon>Vertebrata</taxon>
        <taxon>Euteleostomi</taxon>
        <taxon>Mammalia</taxon>
        <taxon>Eutheria</taxon>
        <taxon>Laurasiatheria</taxon>
        <taxon>Chiroptera</taxon>
        <taxon>Yangochiroptera</taxon>
        <taxon>Vespertilionidae</taxon>
        <taxon>Pipistrellus</taxon>
    </lineage>
</organism>
<dbReference type="Pfam" id="PF01158">
    <property type="entry name" value="Ribosomal_L36e"/>
    <property type="match status" value="1"/>
</dbReference>
<dbReference type="PANTHER" id="PTHR10114">
    <property type="entry name" value="60S RIBOSOMAL PROTEIN L36"/>
    <property type="match status" value="1"/>
</dbReference>
<comment type="caution">
    <text evidence="8">The sequence shown here is derived from an EMBL/GenBank/DDBJ whole genome shotgun (WGS) entry which is preliminary data.</text>
</comment>
<sequence>MGTLRHSHRGHLAKFLWDMILEAYGFAFCQQRTMLLLMVSEDEKALKFIRKRMGAHIHPKRKREVLSKVLVAVRKAAAKKG</sequence>
<dbReference type="InterPro" id="IPR000509">
    <property type="entry name" value="Ribosomal_eL36"/>
</dbReference>
<dbReference type="AlphaFoldDB" id="A0A7J7ZMB9"/>
<evidence type="ECO:0000256" key="1">
    <source>
        <dbReference type="ARBA" id="ARBA00006509"/>
    </source>
</evidence>
<evidence type="ECO:0000256" key="5">
    <source>
        <dbReference type="ARBA" id="ARBA00034092"/>
    </source>
</evidence>
<dbReference type="InterPro" id="IPR038097">
    <property type="entry name" value="Ribosomal_eL36_sf"/>
</dbReference>
<dbReference type="Proteomes" id="UP000558488">
    <property type="component" value="Unassembled WGS sequence"/>
</dbReference>